<dbReference type="SMART" id="SM00267">
    <property type="entry name" value="GGDEF"/>
    <property type="match status" value="1"/>
</dbReference>
<evidence type="ECO:0000313" key="6">
    <source>
        <dbReference type="Proteomes" id="UP000318141"/>
    </source>
</evidence>
<organism evidence="5 6">
    <name type="scientific">Cupriavidus gilardii J11</name>
    <dbReference type="NCBI Taxonomy" id="936133"/>
    <lineage>
        <taxon>Bacteria</taxon>
        <taxon>Pseudomonadati</taxon>
        <taxon>Pseudomonadota</taxon>
        <taxon>Betaproteobacteria</taxon>
        <taxon>Burkholderiales</taxon>
        <taxon>Burkholderiaceae</taxon>
        <taxon>Cupriavidus</taxon>
    </lineage>
</organism>
<dbReference type="EMBL" id="VLJN01000020">
    <property type="protein sequence ID" value="TWG84921.1"/>
    <property type="molecule type" value="Genomic_DNA"/>
</dbReference>
<gene>
    <name evidence="5" type="ORF">L602_002700000130</name>
</gene>
<feature type="transmembrane region" description="Helical" evidence="3">
    <location>
        <begin position="197"/>
        <end position="216"/>
    </location>
</feature>
<dbReference type="FunFam" id="3.30.70.270:FF:000001">
    <property type="entry name" value="Diguanylate cyclase domain protein"/>
    <property type="match status" value="1"/>
</dbReference>
<dbReference type="InterPro" id="IPR029787">
    <property type="entry name" value="Nucleotide_cyclase"/>
</dbReference>
<evidence type="ECO:0000313" key="5">
    <source>
        <dbReference type="EMBL" id="TWG84921.1"/>
    </source>
</evidence>
<dbReference type="NCBIfam" id="TIGR00254">
    <property type="entry name" value="GGDEF"/>
    <property type="match status" value="1"/>
</dbReference>
<feature type="transmembrane region" description="Helical" evidence="3">
    <location>
        <begin position="38"/>
        <end position="59"/>
    </location>
</feature>
<keyword evidence="3" id="KW-0472">Membrane</keyword>
<reference evidence="5 6" key="1">
    <citation type="submission" date="2019-07" db="EMBL/GenBank/DDBJ databases">
        <title>Genome sequencing of lignin-degrading bacterial isolates.</title>
        <authorList>
            <person name="Gladden J."/>
        </authorList>
    </citation>
    <scope>NUCLEOTIDE SEQUENCE [LARGE SCALE GENOMIC DNA]</scope>
    <source>
        <strain evidence="5 6">J11</strain>
    </source>
</reference>
<dbReference type="PANTHER" id="PTHR45138">
    <property type="entry name" value="REGULATORY COMPONENTS OF SENSORY TRANSDUCTION SYSTEM"/>
    <property type="match status" value="1"/>
</dbReference>
<feature type="transmembrane region" description="Helical" evidence="3">
    <location>
        <begin position="97"/>
        <end position="114"/>
    </location>
</feature>
<dbReference type="GO" id="GO:0043709">
    <property type="term" value="P:cell adhesion involved in single-species biofilm formation"/>
    <property type="evidence" value="ECO:0007669"/>
    <property type="project" value="TreeGrafter"/>
</dbReference>
<evidence type="ECO:0000256" key="1">
    <source>
        <dbReference type="ARBA" id="ARBA00012528"/>
    </source>
</evidence>
<proteinExistence type="predicted"/>
<keyword evidence="6" id="KW-1185">Reference proteome</keyword>
<name>A0A562BIK1_9BURK</name>
<accession>A0A562BIK1</accession>
<evidence type="ECO:0000256" key="3">
    <source>
        <dbReference type="SAM" id="Phobius"/>
    </source>
</evidence>
<protein>
    <recommendedName>
        <fullName evidence="1">diguanylate cyclase</fullName>
        <ecNumber evidence="1">2.7.7.65</ecNumber>
    </recommendedName>
</protein>
<evidence type="ECO:0000256" key="2">
    <source>
        <dbReference type="ARBA" id="ARBA00034247"/>
    </source>
</evidence>
<sequence length="415" mass="44005">MSPDSNTAYLALLVLFASTLGISVGLRYGTQAGRCRHWADAHAIASAGGMALAVSALAPSPFTTWLAQATCMLAQLMVFRGTASIGIPTVRIDKRPMYMLTVAVLMWLALIAAYCDPICAQRLISMIGHAATAAVVWQTLRLLTSERRAHRGLGHSLVTVACCAQFAAQALLTAWAFSKGLESPAPRAVEDGALGQAPLLLMLIAAVSGLIGFTLLGTERLMAEQRALARLDPLTGLLHRGALEHAAVARASDAARHGTPLCCLAIDVDRFKQVNDAAGHLAGDEVLMRIAQTLRDSCRTTDVVARFGGEEFCVLCPATCIDDALQLAERIRVRIESVELPSVVGGHASVSIGVAQASPMPDPRECWEDLFARADRALYRAKHEGRNRVVRASVSAQAEGVPAEWHAACGVSVGG</sequence>
<dbReference type="SUPFAM" id="SSF55073">
    <property type="entry name" value="Nucleotide cyclase"/>
    <property type="match status" value="1"/>
</dbReference>
<dbReference type="GO" id="GO:1902201">
    <property type="term" value="P:negative regulation of bacterial-type flagellum-dependent cell motility"/>
    <property type="evidence" value="ECO:0007669"/>
    <property type="project" value="TreeGrafter"/>
</dbReference>
<dbReference type="AlphaFoldDB" id="A0A562BIK1"/>
<dbReference type="PROSITE" id="PS50887">
    <property type="entry name" value="GGDEF"/>
    <property type="match status" value="1"/>
</dbReference>
<dbReference type="Pfam" id="PF00990">
    <property type="entry name" value="GGDEF"/>
    <property type="match status" value="1"/>
</dbReference>
<comment type="catalytic activity">
    <reaction evidence="2">
        <text>2 GTP = 3',3'-c-di-GMP + 2 diphosphate</text>
        <dbReference type="Rhea" id="RHEA:24898"/>
        <dbReference type="ChEBI" id="CHEBI:33019"/>
        <dbReference type="ChEBI" id="CHEBI:37565"/>
        <dbReference type="ChEBI" id="CHEBI:58805"/>
        <dbReference type="EC" id="2.7.7.65"/>
    </reaction>
</comment>
<dbReference type="GO" id="GO:0052621">
    <property type="term" value="F:diguanylate cyclase activity"/>
    <property type="evidence" value="ECO:0007669"/>
    <property type="project" value="UniProtKB-EC"/>
</dbReference>
<dbReference type="InterPro" id="IPR043128">
    <property type="entry name" value="Rev_trsase/Diguanyl_cyclase"/>
</dbReference>
<dbReference type="CDD" id="cd01949">
    <property type="entry name" value="GGDEF"/>
    <property type="match status" value="1"/>
</dbReference>
<dbReference type="PANTHER" id="PTHR45138:SF9">
    <property type="entry name" value="DIGUANYLATE CYCLASE DGCM-RELATED"/>
    <property type="match status" value="1"/>
</dbReference>
<dbReference type="Gene3D" id="3.30.70.270">
    <property type="match status" value="1"/>
</dbReference>
<evidence type="ECO:0000259" key="4">
    <source>
        <dbReference type="PROSITE" id="PS50887"/>
    </source>
</evidence>
<keyword evidence="3" id="KW-1133">Transmembrane helix</keyword>
<dbReference type="InterPro" id="IPR000160">
    <property type="entry name" value="GGDEF_dom"/>
</dbReference>
<feature type="domain" description="GGDEF" evidence="4">
    <location>
        <begin position="259"/>
        <end position="394"/>
    </location>
</feature>
<feature type="transmembrane region" description="Helical" evidence="3">
    <location>
        <begin position="152"/>
        <end position="177"/>
    </location>
</feature>
<feature type="transmembrane region" description="Helical" evidence="3">
    <location>
        <begin position="6"/>
        <end position="26"/>
    </location>
</feature>
<dbReference type="GO" id="GO:0005886">
    <property type="term" value="C:plasma membrane"/>
    <property type="evidence" value="ECO:0007669"/>
    <property type="project" value="TreeGrafter"/>
</dbReference>
<feature type="transmembrane region" description="Helical" evidence="3">
    <location>
        <begin position="120"/>
        <end position="140"/>
    </location>
</feature>
<dbReference type="Proteomes" id="UP000318141">
    <property type="component" value="Unassembled WGS sequence"/>
</dbReference>
<dbReference type="InterPro" id="IPR050469">
    <property type="entry name" value="Diguanylate_Cyclase"/>
</dbReference>
<keyword evidence="3" id="KW-0812">Transmembrane</keyword>
<dbReference type="EC" id="2.7.7.65" evidence="1"/>
<comment type="caution">
    <text evidence="5">The sequence shown here is derived from an EMBL/GenBank/DDBJ whole genome shotgun (WGS) entry which is preliminary data.</text>
</comment>